<gene>
    <name evidence="1" type="ORF">K2U94_04040</name>
</gene>
<keyword evidence="2" id="KW-1185">Reference proteome</keyword>
<proteinExistence type="predicted"/>
<evidence type="ECO:0008006" key="3">
    <source>
        <dbReference type="Google" id="ProtNLM"/>
    </source>
</evidence>
<dbReference type="Gene3D" id="3.40.50.1110">
    <property type="entry name" value="SGNH hydrolase"/>
    <property type="match status" value="1"/>
</dbReference>
<evidence type="ECO:0000313" key="1">
    <source>
        <dbReference type="EMBL" id="MCI4681940.1"/>
    </source>
</evidence>
<dbReference type="RefSeq" id="WP_243065977.1">
    <property type="nucleotide sequence ID" value="NZ_JAIVFK010000049.1"/>
</dbReference>
<accession>A0ABS9Z2N5</accession>
<dbReference type="InterPro" id="IPR036514">
    <property type="entry name" value="SGNH_hydro_sf"/>
</dbReference>
<dbReference type="EMBL" id="JAIVFP010000001">
    <property type="protein sequence ID" value="MCI4681940.1"/>
    <property type="molecule type" value="Genomic_DNA"/>
</dbReference>
<dbReference type="Proteomes" id="UP001139104">
    <property type="component" value="Unassembled WGS sequence"/>
</dbReference>
<protein>
    <recommendedName>
        <fullName evidence="3">SGNH/GDSL hydrolase family protein</fullName>
    </recommendedName>
</protein>
<evidence type="ECO:0000313" key="2">
    <source>
        <dbReference type="Proteomes" id="UP001139104"/>
    </source>
</evidence>
<sequence>MAPRPSSISTFRAVVVGAGAVAAGAAVALGAIELGMRAVSYGSVSTLAYGRANYNHDLPELGYAGRPYAHGIQSNEGVSEIALNSHGFHDVEHSRAKPPGVFRLMVVGNSYTMAIQVALKDGYVAQLGDALKECPALAGRQIETINLGVDGYTIHQQYLLLRDYGLSLKPDFVLLQTNSFVVPGDLDPTRNLSPRLERGPDGKTRIDYAYKDTPQFKAKSSAFAAWLQRLSDHSRLIQYAIQYRRIAREEAAEADTPKGEPKIDPAVYRSFQQGRDLAFDEMAATLRNRDIPFAVTIVPDADGESNKPIGPEPIRNEWRQLAQKAGAPFFDVEKEARARVRATGADLHGFGANAGFGHLNRTGNAFFGKALAARICPMLGGEHSASLAPTAAAQ</sequence>
<reference evidence="1" key="1">
    <citation type="journal article" date="2022" name="ISME J.">
        <title>Identification of active gaseous-alkane degraders at natural gas seeps.</title>
        <authorList>
            <person name="Farhan Ul Haque M."/>
            <person name="Hernandez M."/>
            <person name="Crombie A.T."/>
            <person name="Murrell J.C."/>
        </authorList>
    </citation>
    <scope>NUCLEOTIDE SEQUENCE</scope>
    <source>
        <strain evidence="1">PC2</strain>
    </source>
</reference>
<name>A0ABS9Z2N5_9HYPH</name>
<dbReference type="SUPFAM" id="SSF52266">
    <property type="entry name" value="SGNH hydrolase"/>
    <property type="match status" value="1"/>
</dbReference>
<comment type="caution">
    <text evidence="1">The sequence shown here is derived from an EMBL/GenBank/DDBJ whole genome shotgun (WGS) entry which is preliminary data.</text>
</comment>
<organism evidence="1 2">
    <name type="scientific">Candidatus Rhodoblastus alkanivorans</name>
    <dbReference type="NCBI Taxonomy" id="2954117"/>
    <lineage>
        <taxon>Bacteria</taxon>
        <taxon>Pseudomonadati</taxon>
        <taxon>Pseudomonadota</taxon>
        <taxon>Alphaproteobacteria</taxon>
        <taxon>Hyphomicrobiales</taxon>
        <taxon>Rhodoblastaceae</taxon>
        <taxon>Rhodoblastus</taxon>
    </lineage>
</organism>